<dbReference type="InterPro" id="IPR001296">
    <property type="entry name" value="Glyco_trans_1"/>
</dbReference>
<dbReference type="AlphaFoldDB" id="A0A3R8RZI9"/>
<keyword evidence="4" id="KW-1185">Reference proteome</keyword>
<dbReference type="SUPFAM" id="SSF53335">
    <property type="entry name" value="S-adenosyl-L-methionine-dependent methyltransferases"/>
    <property type="match status" value="1"/>
</dbReference>
<dbReference type="PANTHER" id="PTHR46401">
    <property type="entry name" value="GLYCOSYLTRANSFERASE WBBK-RELATED"/>
    <property type="match status" value="1"/>
</dbReference>
<feature type="domain" description="Glycosyl transferase family 1" evidence="2">
    <location>
        <begin position="173"/>
        <end position="335"/>
    </location>
</feature>
<name>A0A3R8RZI9_9BURK</name>
<accession>A0A3R8RZI9</accession>
<evidence type="ECO:0000313" key="3">
    <source>
        <dbReference type="EMBL" id="RRS00013.1"/>
    </source>
</evidence>
<reference evidence="3 4" key="1">
    <citation type="submission" date="2018-12" db="EMBL/GenBank/DDBJ databases">
        <title>The whole draft genome of Aquabacterium sp. SJQ9.</title>
        <authorList>
            <person name="Sun L."/>
            <person name="Gao X."/>
            <person name="Chen W."/>
            <person name="Huang K."/>
        </authorList>
    </citation>
    <scope>NUCLEOTIDE SEQUENCE [LARGE SCALE GENOMIC DNA]</scope>
    <source>
        <strain evidence="3 4">SJQ9</strain>
    </source>
</reference>
<dbReference type="PANTHER" id="PTHR46401:SF2">
    <property type="entry name" value="GLYCOSYLTRANSFERASE WBBK-RELATED"/>
    <property type="match status" value="1"/>
</dbReference>
<proteinExistence type="predicted"/>
<gene>
    <name evidence="3" type="ORF">EIP75_23065</name>
</gene>
<organism evidence="3 4">
    <name type="scientific">Aquabacterium soli</name>
    <dbReference type="NCBI Taxonomy" id="2493092"/>
    <lineage>
        <taxon>Bacteria</taxon>
        <taxon>Pseudomonadati</taxon>
        <taxon>Pseudomonadota</taxon>
        <taxon>Betaproteobacteria</taxon>
        <taxon>Burkholderiales</taxon>
        <taxon>Aquabacterium</taxon>
    </lineage>
</organism>
<evidence type="ECO:0000259" key="2">
    <source>
        <dbReference type="Pfam" id="PF00534"/>
    </source>
</evidence>
<dbReference type="Pfam" id="PF00534">
    <property type="entry name" value="Glycos_transf_1"/>
    <property type="match status" value="1"/>
</dbReference>
<sequence length="642" mass="71411">MSAKIVIDGVFFQIGRSGIARVWLKLLQHWVDQGFADQVVVIDRNRTCPRVDGIAYRDAPAFMYNNDQADRQALQTICDEEGARLFISSYYTFPLTTPSAMLVYDMIPEVLGWNLQEPMWQQKQRAMQLATHFAAISENSAKDVRIHLGRPDLPVRVAYTGSDFQPATPEAIDSFKTRHGLQRPYFLISGSRSSYKNVSLFFKAFAALGDERAHYGIVCTGGGQLEPEFAALAGQADVRVLILDDGEMQAAYSGAISLVYPSLYEGFGLPVLEAMACDCPAITSRVSSMPEVGGEAVLYIDIKDRTEEQMVGQLATHLRTVQNPASRQALIEAGRVQATHFRWDRMAEIMREFLVGAAEASPAPTASTETACRLCGGTTQWLFNKRVLHKYDVQFRQCSRCAATQTEKPYWLDEAYMPENEKFDTGQVTRSLINAAVINSLVPMAGLGANARVLDYGCGSGLMVRTLRDTGVDAWGYDRYSSPRLALGFQTQTFSGFDVVNLCEVVERFDEPRQHFDALFASNPSLVLIQTVIAPQVTESWDYITPEHGQHIFFLAPATVNWLCQTYGRQPVAVAGFQVLVRPDVAERLIDPVTGGLRAEHQQALQNLLPNLWMGLFSRPYVHASNDNQLLRQMDNASAVRG</sequence>
<evidence type="ECO:0000256" key="1">
    <source>
        <dbReference type="ARBA" id="ARBA00022679"/>
    </source>
</evidence>
<dbReference type="EMBL" id="RSED01000035">
    <property type="protein sequence ID" value="RRS00013.1"/>
    <property type="molecule type" value="Genomic_DNA"/>
</dbReference>
<dbReference type="OrthoDB" id="433681at2"/>
<dbReference type="RefSeq" id="WP_125245551.1">
    <property type="nucleotide sequence ID" value="NZ_RSED01000035.1"/>
</dbReference>
<dbReference type="GO" id="GO:0016757">
    <property type="term" value="F:glycosyltransferase activity"/>
    <property type="evidence" value="ECO:0007669"/>
    <property type="project" value="InterPro"/>
</dbReference>
<comment type="caution">
    <text evidence="3">The sequence shown here is derived from an EMBL/GenBank/DDBJ whole genome shotgun (WGS) entry which is preliminary data.</text>
</comment>
<protein>
    <submittedName>
        <fullName evidence="3">Glycosyltransferase</fullName>
    </submittedName>
</protein>
<keyword evidence="1 3" id="KW-0808">Transferase</keyword>
<dbReference type="InterPro" id="IPR029063">
    <property type="entry name" value="SAM-dependent_MTases_sf"/>
</dbReference>
<dbReference type="GO" id="GO:0009103">
    <property type="term" value="P:lipopolysaccharide biosynthetic process"/>
    <property type="evidence" value="ECO:0007669"/>
    <property type="project" value="TreeGrafter"/>
</dbReference>
<evidence type="ECO:0000313" key="4">
    <source>
        <dbReference type="Proteomes" id="UP000269265"/>
    </source>
</evidence>
<dbReference type="SUPFAM" id="SSF53756">
    <property type="entry name" value="UDP-Glycosyltransferase/glycogen phosphorylase"/>
    <property type="match status" value="1"/>
</dbReference>
<dbReference type="Proteomes" id="UP000269265">
    <property type="component" value="Unassembled WGS sequence"/>
</dbReference>
<dbReference type="Gene3D" id="3.40.50.2000">
    <property type="entry name" value="Glycogen Phosphorylase B"/>
    <property type="match status" value="1"/>
</dbReference>
<dbReference type="Pfam" id="PF13489">
    <property type="entry name" value="Methyltransf_23"/>
    <property type="match status" value="1"/>
</dbReference>
<dbReference type="CDD" id="cd03809">
    <property type="entry name" value="GT4_MtfB-like"/>
    <property type="match status" value="1"/>
</dbReference>
<dbReference type="Gene3D" id="3.40.50.150">
    <property type="entry name" value="Vaccinia Virus protein VP39"/>
    <property type="match status" value="1"/>
</dbReference>